<organism evidence="1 2">
    <name type="scientific">Bergeyella zoohelcum</name>
    <dbReference type="NCBI Taxonomy" id="1015"/>
    <lineage>
        <taxon>Bacteria</taxon>
        <taxon>Pseudomonadati</taxon>
        <taxon>Bacteroidota</taxon>
        <taxon>Flavobacteriia</taxon>
        <taxon>Flavobacteriales</taxon>
        <taxon>Weeksellaceae</taxon>
        <taxon>Bergeyella</taxon>
    </lineage>
</organism>
<dbReference type="EMBL" id="UFTJ01000003">
    <property type="protein sequence ID" value="SUV52989.1"/>
    <property type="molecule type" value="Genomic_DNA"/>
</dbReference>
<evidence type="ECO:0000313" key="1">
    <source>
        <dbReference type="EMBL" id="SUV52989.1"/>
    </source>
</evidence>
<protein>
    <recommendedName>
        <fullName evidence="3">PemK-like protein</fullName>
    </recommendedName>
</protein>
<accession>A0A380ZW84</accession>
<evidence type="ECO:0008006" key="3">
    <source>
        <dbReference type="Google" id="ProtNLM"/>
    </source>
</evidence>
<dbReference type="RefSeq" id="WP_002687769.1">
    <property type="nucleotide sequence ID" value="NZ_UFTJ01000003.1"/>
</dbReference>
<name>A0A380ZW84_9FLAO</name>
<dbReference type="Proteomes" id="UP000255515">
    <property type="component" value="Unassembled WGS sequence"/>
</dbReference>
<evidence type="ECO:0000313" key="2">
    <source>
        <dbReference type="Proteomes" id="UP000255515"/>
    </source>
</evidence>
<proteinExistence type="predicted"/>
<sequence length="146" mass="16897">MFKEGYIIYFTPFFFKNGNIPKNKYFVVLKTQQNSSIVASLPTRKDFVPTNATTDFGCVEIPTANFNCFVIPQSIEVTECGKSFDFTTYLYGHLIDEYEIEKMQEIYPNEGTDYVVWGKMKPKLFSDLSDCLKKSKSVKNKFKKVL</sequence>
<dbReference type="AlphaFoldDB" id="A0A380ZW84"/>
<gene>
    <name evidence="1" type="ORF">NCTC11661_02136</name>
</gene>
<reference evidence="1 2" key="1">
    <citation type="submission" date="2018-06" db="EMBL/GenBank/DDBJ databases">
        <authorList>
            <consortium name="Pathogen Informatics"/>
            <person name="Doyle S."/>
        </authorList>
    </citation>
    <scope>NUCLEOTIDE SEQUENCE [LARGE SCALE GENOMIC DNA]</scope>
    <source>
        <strain evidence="1 2">NCTC11661</strain>
    </source>
</reference>